<protein>
    <recommendedName>
        <fullName evidence="6">Starch synthase catalytic domain-containing protein</fullName>
    </recommendedName>
</protein>
<evidence type="ECO:0000256" key="3">
    <source>
        <dbReference type="ARBA" id="ARBA00022679"/>
    </source>
</evidence>
<dbReference type="GO" id="GO:0019252">
    <property type="term" value="P:starch biosynthetic process"/>
    <property type="evidence" value="ECO:0007669"/>
    <property type="project" value="UniProtKB-UniPathway"/>
</dbReference>
<feature type="domain" description="Starch synthase catalytic" evidence="6">
    <location>
        <begin position="173"/>
        <end position="266"/>
    </location>
</feature>
<keyword evidence="8" id="KW-1185">Reference proteome</keyword>
<reference evidence="7" key="3">
    <citation type="submission" date="2023-03" db="UniProtKB">
        <authorList>
            <consortium name="EnsemblPlants"/>
        </authorList>
    </citation>
    <scope>IDENTIFICATION</scope>
    <source>
        <strain evidence="7">cv. Chiifu-401-42</strain>
    </source>
</reference>
<dbReference type="Gene3D" id="3.40.50.2000">
    <property type="entry name" value="Glycogen Phosphorylase B"/>
    <property type="match status" value="2"/>
</dbReference>
<evidence type="ECO:0000259" key="6">
    <source>
        <dbReference type="Pfam" id="PF08323"/>
    </source>
</evidence>
<dbReference type="Gramene" id="Bra021487.1">
    <property type="protein sequence ID" value="Bra021487.1-P"/>
    <property type="gene ID" value="Bra021487"/>
</dbReference>
<feature type="compositionally biased region" description="Basic and acidic residues" evidence="5">
    <location>
        <begin position="17"/>
        <end position="27"/>
    </location>
</feature>
<sequence>MKRKLVSSIKDTTPNLDHAKPSAKEDYGSSSSVSAIKKEENGNASVSPSNYGKSFLNKLPEANKTSPLERSKQSSASVQSSSPSGVASSGKPWSSVVASSVDPPYKPSSKQTSCDNPPHPLSSYLTKTPSIKTEEYMETKEEKTHEEEASSDTNEPVRDEEKPSPLAEANVMNVILVAAECAPFSKTGGLGDVAGALPKALARLGHRVMVVVPRYAEYEEAKDVGVRKRYEVAGQDMEVMYFHGVDFVFIDSPVFRHLSNNIYGGNRLGRGPVHDFSYVDLPGHYLDSFKLYDPVGREHFNIFAAGLKAADRVHTVSHGYSWEVKTLEGGWGLHNIISENDWKFRGIVKSFKIYRTSIEEFSINFSTNIKI</sequence>
<dbReference type="PANTHER" id="PTHR45825">
    <property type="entry name" value="GRANULE-BOUND STARCH SYNTHASE 1, CHLOROPLASTIC/AMYLOPLASTIC"/>
    <property type="match status" value="1"/>
</dbReference>
<keyword evidence="3" id="KW-0808">Transferase</keyword>
<dbReference type="STRING" id="51351.M4DY91"/>
<evidence type="ECO:0000256" key="1">
    <source>
        <dbReference type="ARBA" id="ARBA00004727"/>
    </source>
</evidence>
<proteinExistence type="predicted"/>
<evidence type="ECO:0000256" key="5">
    <source>
        <dbReference type="SAM" id="MobiDB-lite"/>
    </source>
</evidence>
<evidence type="ECO:0000256" key="4">
    <source>
        <dbReference type="ARBA" id="ARBA00022922"/>
    </source>
</evidence>
<feature type="domain" description="Starch synthase catalytic" evidence="6">
    <location>
        <begin position="270"/>
        <end position="338"/>
    </location>
</feature>
<evidence type="ECO:0000313" key="7">
    <source>
        <dbReference type="EnsemblPlants" id="Bra021487.1-P"/>
    </source>
</evidence>
<dbReference type="GO" id="GO:0016757">
    <property type="term" value="F:glycosyltransferase activity"/>
    <property type="evidence" value="ECO:0007669"/>
    <property type="project" value="UniProtKB-KW"/>
</dbReference>
<reference evidence="7 8" key="1">
    <citation type="journal article" date="2011" name="Nat. Genet.">
        <title>The genome of the mesopolyploid crop species Brassica rapa.</title>
        <authorList>
            <consortium name="Brassica rapa Genome Sequencing Project Consortium"/>
            <person name="Wang X."/>
            <person name="Wang H."/>
            <person name="Wang J."/>
            <person name="Sun R."/>
            <person name="Wu J."/>
            <person name="Liu S."/>
            <person name="Bai Y."/>
            <person name="Mun J.H."/>
            <person name="Bancroft I."/>
            <person name="Cheng F."/>
            <person name="Huang S."/>
            <person name="Li X."/>
            <person name="Hua W."/>
            <person name="Wang J."/>
            <person name="Wang X."/>
            <person name="Freeling M."/>
            <person name="Pires J.C."/>
            <person name="Paterson A.H."/>
            <person name="Chalhoub B."/>
            <person name="Wang B."/>
            <person name="Hayward A."/>
            <person name="Sharpe A.G."/>
            <person name="Park B.S."/>
            <person name="Weisshaar B."/>
            <person name="Liu B."/>
            <person name="Li B."/>
            <person name="Liu B."/>
            <person name="Tong C."/>
            <person name="Song C."/>
            <person name="Duran C."/>
            <person name="Peng C."/>
            <person name="Geng C."/>
            <person name="Koh C."/>
            <person name="Lin C."/>
            <person name="Edwards D."/>
            <person name="Mu D."/>
            <person name="Shen D."/>
            <person name="Soumpourou E."/>
            <person name="Li F."/>
            <person name="Fraser F."/>
            <person name="Conant G."/>
            <person name="Lassalle G."/>
            <person name="King G.J."/>
            <person name="Bonnema G."/>
            <person name="Tang H."/>
            <person name="Wang H."/>
            <person name="Belcram H."/>
            <person name="Zhou H."/>
            <person name="Hirakawa H."/>
            <person name="Abe H."/>
            <person name="Guo H."/>
            <person name="Wang H."/>
            <person name="Jin H."/>
            <person name="Parkin I.A."/>
            <person name="Batley J."/>
            <person name="Kim J.S."/>
            <person name="Just J."/>
            <person name="Li J."/>
            <person name="Xu J."/>
            <person name="Deng J."/>
            <person name="Kim J.A."/>
            <person name="Li J."/>
            <person name="Yu J."/>
            <person name="Meng J."/>
            <person name="Wang J."/>
            <person name="Min J."/>
            <person name="Poulain J."/>
            <person name="Wang J."/>
            <person name="Hatakeyama K."/>
            <person name="Wu K."/>
            <person name="Wang L."/>
            <person name="Fang L."/>
            <person name="Trick M."/>
            <person name="Links M.G."/>
            <person name="Zhao M."/>
            <person name="Jin M."/>
            <person name="Ramchiary N."/>
            <person name="Drou N."/>
            <person name="Berkman P.J."/>
            <person name="Cai Q."/>
            <person name="Huang Q."/>
            <person name="Li R."/>
            <person name="Tabata S."/>
            <person name="Cheng S."/>
            <person name="Zhang S."/>
            <person name="Zhang S."/>
            <person name="Huang S."/>
            <person name="Sato S."/>
            <person name="Sun S."/>
            <person name="Kwon S.J."/>
            <person name="Choi S.R."/>
            <person name="Lee T.H."/>
            <person name="Fan W."/>
            <person name="Zhao X."/>
            <person name="Tan X."/>
            <person name="Xu X."/>
            <person name="Wang Y."/>
            <person name="Qiu Y."/>
            <person name="Yin Y."/>
            <person name="Li Y."/>
            <person name="Du Y."/>
            <person name="Liao Y."/>
            <person name="Lim Y."/>
            <person name="Narusaka Y."/>
            <person name="Wang Y."/>
            <person name="Wang Z."/>
            <person name="Li Z."/>
            <person name="Wang Z."/>
            <person name="Xiong Z."/>
            <person name="Zhang Z."/>
        </authorList>
    </citation>
    <scope>NUCLEOTIDE SEQUENCE [LARGE SCALE GENOMIC DNA]</scope>
    <source>
        <strain evidence="7 8">cv. Chiifu-401-42</strain>
    </source>
</reference>
<dbReference type="PANTHER" id="PTHR45825:SF18">
    <property type="entry name" value="STARCH SYNTHASE CATALYTIC DOMAIN-CONTAINING PROTEIN"/>
    <property type="match status" value="1"/>
</dbReference>
<feature type="compositionally biased region" description="Low complexity" evidence="5">
    <location>
        <begin position="73"/>
        <end position="92"/>
    </location>
</feature>
<dbReference type="OMA" id="VMYFHGV"/>
<keyword evidence="2" id="KW-0328">Glycosyltransferase</keyword>
<reference evidence="7 8" key="2">
    <citation type="journal article" date="2018" name="Hortic Res">
        <title>Improved Brassica rapa reference genome by single-molecule sequencing and chromosome conformation capture technologies.</title>
        <authorList>
            <person name="Zhang L."/>
            <person name="Cai X."/>
            <person name="Wu J."/>
            <person name="Liu M."/>
            <person name="Grob S."/>
            <person name="Cheng F."/>
            <person name="Liang J."/>
            <person name="Cai C."/>
            <person name="Liu Z."/>
            <person name="Liu B."/>
            <person name="Wang F."/>
            <person name="Li S."/>
            <person name="Liu F."/>
            <person name="Li X."/>
            <person name="Cheng L."/>
            <person name="Yang W."/>
            <person name="Li M.H."/>
            <person name="Grossniklaus U."/>
            <person name="Zheng H."/>
            <person name="Wang X."/>
        </authorList>
    </citation>
    <scope>NUCLEOTIDE SEQUENCE [LARGE SCALE GENOMIC DNA]</scope>
    <source>
        <strain evidence="7 8">cv. Chiifu-401-42</strain>
    </source>
</reference>
<accession>M4DY91</accession>
<comment type="pathway">
    <text evidence="1">Glycan biosynthesis; starch biosynthesis.</text>
</comment>
<dbReference type="InParanoid" id="M4DY91"/>
<dbReference type="eggNOG" id="ENOG502QT35">
    <property type="taxonomic scope" value="Eukaryota"/>
</dbReference>
<dbReference type="Pfam" id="PF08323">
    <property type="entry name" value="Glyco_transf_5"/>
    <property type="match status" value="2"/>
</dbReference>
<feature type="compositionally biased region" description="Basic and acidic residues" evidence="5">
    <location>
        <begin position="132"/>
        <end position="148"/>
    </location>
</feature>
<dbReference type="UniPathway" id="UPA00152"/>
<dbReference type="InterPro" id="IPR013534">
    <property type="entry name" value="Starch_synth_cat_dom"/>
</dbReference>
<organism evidence="7 8">
    <name type="scientific">Brassica campestris</name>
    <name type="common">Field mustard</name>
    <dbReference type="NCBI Taxonomy" id="3711"/>
    <lineage>
        <taxon>Eukaryota</taxon>
        <taxon>Viridiplantae</taxon>
        <taxon>Streptophyta</taxon>
        <taxon>Embryophyta</taxon>
        <taxon>Tracheophyta</taxon>
        <taxon>Spermatophyta</taxon>
        <taxon>Magnoliopsida</taxon>
        <taxon>eudicotyledons</taxon>
        <taxon>Gunneridae</taxon>
        <taxon>Pentapetalae</taxon>
        <taxon>rosids</taxon>
        <taxon>malvids</taxon>
        <taxon>Brassicales</taxon>
        <taxon>Brassicaceae</taxon>
        <taxon>Brassiceae</taxon>
        <taxon>Brassica</taxon>
    </lineage>
</organism>
<dbReference type="SUPFAM" id="SSF53756">
    <property type="entry name" value="UDP-Glycosyltransferase/glycogen phosphorylase"/>
    <property type="match status" value="1"/>
</dbReference>
<evidence type="ECO:0000256" key="2">
    <source>
        <dbReference type="ARBA" id="ARBA00022676"/>
    </source>
</evidence>
<feature type="compositionally biased region" description="Polar residues" evidence="5">
    <location>
        <begin position="42"/>
        <end position="52"/>
    </location>
</feature>
<dbReference type="HOGENOM" id="CLU_746708_0_0_1"/>
<dbReference type="EnsemblPlants" id="Bra021487.1">
    <property type="protein sequence ID" value="Bra021487.1-P"/>
    <property type="gene ID" value="Bra021487"/>
</dbReference>
<evidence type="ECO:0000313" key="8">
    <source>
        <dbReference type="Proteomes" id="UP000011750"/>
    </source>
</evidence>
<dbReference type="AlphaFoldDB" id="M4DY91"/>
<feature type="region of interest" description="Disordered" evidence="5">
    <location>
        <begin position="1"/>
        <end position="164"/>
    </location>
</feature>
<keyword evidence="4" id="KW-0750">Starch biosynthesis</keyword>
<dbReference type="Proteomes" id="UP000011750">
    <property type="component" value="Chromosome A01"/>
</dbReference>
<name>M4DY91_BRACM</name>